<keyword evidence="1" id="KW-0238">DNA-binding</keyword>
<dbReference type="PANTHER" id="PTHR46797">
    <property type="entry name" value="HTH-TYPE TRANSCRIPTIONAL REGULATOR"/>
    <property type="match status" value="1"/>
</dbReference>
<dbReference type="InterPro" id="IPR011051">
    <property type="entry name" value="RmlC_Cupin_sf"/>
</dbReference>
<name>A0ABT2P9G7_9MICO</name>
<dbReference type="InterPro" id="IPR010982">
    <property type="entry name" value="Lambda_DNA-bd_dom_sf"/>
</dbReference>
<evidence type="ECO:0000313" key="4">
    <source>
        <dbReference type="Proteomes" id="UP001300496"/>
    </source>
</evidence>
<gene>
    <name evidence="3" type="ORF">N4R40_02585</name>
</gene>
<dbReference type="SMART" id="SM00530">
    <property type="entry name" value="HTH_XRE"/>
    <property type="match status" value="1"/>
</dbReference>
<accession>A0ABT2P9G7</accession>
<dbReference type="RefSeq" id="WP_261605803.1">
    <property type="nucleotide sequence ID" value="NZ_JAODOR010000003.1"/>
</dbReference>
<evidence type="ECO:0000256" key="1">
    <source>
        <dbReference type="ARBA" id="ARBA00023125"/>
    </source>
</evidence>
<protein>
    <submittedName>
        <fullName evidence="3">Helix-turn-helix domain-containing protein</fullName>
    </submittedName>
</protein>
<dbReference type="InterPro" id="IPR050807">
    <property type="entry name" value="TransReg_Diox_bact_type"/>
</dbReference>
<dbReference type="EMBL" id="JAODOR010000003">
    <property type="protein sequence ID" value="MCT9001256.1"/>
    <property type="molecule type" value="Genomic_DNA"/>
</dbReference>
<dbReference type="CDD" id="cd00093">
    <property type="entry name" value="HTH_XRE"/>
    <property type="match status" value="1"/>
</dbReference>
<sequence length="189" mass="19956">MPTASPLPDAGPLGPRVRSLRTQRGLTLVQLAALSGLSHPFLSQLERGLARPSMASLDKIAIALATSVVELLADERATDEAAAVSIVRAEDGVVGGFGSGTGRVLVGGGRRPFRPIEYTGANAEWGEIVVHAEDEFLHVIEGRIELELGGVVHRLGPRDSAYTPGGTSHRWRSGDAHPYRLIVVKEAGA</sequence>
<dbReference type="SUPFAM" id="SSF47413">
    <property type="entry name" value="lambda repressor-like DNA-binding domains"/>
    <property type="match status" value="1"/>
</dbReference>
<dbReference type="Pfam" id="PF07883">
    <property type="entry name" value="Cupin_2"/>
    <property type="match status" value="1"/>
</dbReference>
<dbReference type="PROSITE" id="PS50943">
    <property type="entry name" value="HTH_CROC1"/>
    <property type="match status" value="1"/>
</dbReference>
<proteinExistence type="predicted"/>
<organism evidence="3 4">
    <name type="scientific">Microbacterium memoriense</name>
    <dbReference type="NCBI Taxonomy" id="2978350"/>
    <lineage>
        <taxon>Bacteria</taxon>
        <taxon>Bacillati</taxon>
        <taxon>Actinomycetota</taxon>
        <taxon>Actinomycetes</taxon>
        <taxon>Micrococcales</taxon>
        <taxon>Microbacteriaceae</taxon>
        <taxon>Microbacterium</taxon>
    </lineage>
</organism>
<comment type="caution">
    <text evidence="3">The sequence shown here is derived from an EMBL/GenBank/DDBJ whole genome shotgun (WGS) entry which is preliminary data.</text>
</comment>
<dbReference type="Proteomes" id="UP001300496">
    <property type="component" value="Unassembled WGS sequence"/>
</dbReference>
<feature type="domain" description="HTH cro/C1-type" evidence="2">
    <location>
        <begin position="17"/>
        <end position="71"/>
    </location>
</feature>
<dbReference type="CDD" id="cd02209">
    <property type="entry name" value="cupin_XRE_C"/>
    <property type="match status" value="1"/>
</dbReference>
<keyword evidence="4" id="KW-1185">Reference proteome</keyword>
<reference evidence="3 4" key="1">
    <citation type="journal article" date="2024" name="Int. J. Syst. Evol. Microbiol.">
        <title>Microbacterium memoriense sp. nov., a member of the Actinomycetota from marine beach sediment of the north coast of Portugal.</title>
        <authorList>
            <person name="Santos J.D.N.D."/>
            <person name="Klimek D."/>
            <person name="Calusinska M."/>
            <person name="Lobo-da-Cunha A."/>
            <person name="Catita J."/>
            <person name="Goncalves H."/>
            <person name="Gonzalez I."/>
            <person name="Lage O.M."/>
        </authorList>
    </citation>
    <scope>NUCLEOTIDE SEQUENCE [LARGE SCALE GENOMIC DNA]</scope>
    <source>
        <strain evidence="3 4">PMIC_1C1B</strain>
    </source>
</reference>
<dbReference type="Gene3D" id="1.10.260.40">
    <property type="entry name" value="lambda repressor-like DNA-binding domains"/>
    <property type="match status" value="1"/>
</dbReference>
<dbReference type="PANTHER" id="PTHR46797:SF1">
    <property type="entry name" value="METHYLPHOSPHONATE SYNTHASE"/>
    <property type="match status" value="1"/>
</dbReference>
<dbReference type="Gene3D" id="2.60.120.10">
    <property type="entry name" value="Jelly Rolls"/>
    <property type="match status" value="1"/>
</dbReference>
<dbReference type="InterPro" id="IPR001387">
    <property type="entry name" value="Cro/C1-type_HTH"/>
</dbReference>
<dbReference type="InterPro" id="IPR014710">
    <property type="entry name" value="RmlC-like_jellyroll"/>
</dbReference>
<evidence type="ECO:0000313" key="3">
    <source>
        <dbReference type="EMBL" id="MCT9001256.1"/>
    </source>
</evidence>
<evidence type="ECO:0000259" key="2">
    <source>
        <dbReference type="PROSITE" id="PS50943"/>
    </source>
</evidence>
<dbReference type="InterPro" id="IPR013096">
    <property type="entry name" value="Cupin_2"/>
</dbReference>
<dbReference type="SUPFAM" id="SSF51182">
    <property type="entry name" value="RmlC-like cupins"/>
    <property type="match status" value="1"/>
</dbReference>
<dbReference type="Pfam" id="PF01381">
    <property type="entry name" value="HTH_3"/>
    <property type="match status" value="1"/>
</dbReference>